<dbReference type="Proteomes" id="UP000479190">
    <property type="component" value="Unassembled WGS sequence"/>
</dbReference>
<feature type="compositionally biased region" description="Basic and acidic residues" evidence="1">
    <location>
        <begin position="222"/>
        <end position="235"/>
    </location>
</feature>
<feature type="region of interest" description="Disordered" evidence="1">
    <location>
        <begin position="59"/>
        <end position="363"/>
    </location>
</feature>
<organism evidence="2 3">
    <name type="scientific">Trichogramma brassicae</name>
    <dbReference type="NCBI Taxonomy" id="86971"/>
    <lineage>
        <taxon>Eukaryota</taxon>
        <taxon>Metazoa</taxon>
        <taxon>Ecdysozoa</taxon>
        <taxon>Arthropoda</taxon>
        <taxon>Hexapoda</taxon>
        <taxon>Insecta</taxon>
        <taxon>Pterygota</taxon>
        <taxon>Neoptera</taxon>
        <taxon>Endopterygota</taxon>
        <taxon>Hymenoptera</taxon>
        <taxon>Apocrita</taxon>
        <taxon>Proctotrupomorpha</taxon>
        <taxon>Chalcidoidea</taxon>
        <taxon>Trichogrammatidae</taxon>
        <taxon>Trichogramma</taxon>
    </lineage>
</organism>
<feature type="compositionally biased region" description="Basic and acidic residues" evidence="1">
    <location>
        <begin position="175"/>
        <end position="189"/>
    </location>
</feature>
<feature type="compositionally biased region" description="Basic and acidic residues" evidence="1">
    <location>
        <begin position="270"/>
        <end position="286"/>
    </location>
</feature>
<feature type="compositionally biased region" description="Polar residues" evidence="1">
    <location>
        <begin position="297"/>
        <end position="317"/>
    </location>
</feature>
<feature type="compositionally biased region" description="Low complexity" evidence="1">
    <location>
        <begin position="236"/>
        <end position="250"/>
    </location>
</feature>
<accession>A0A6H5I2P4</accession>
<dbReference type="EMBL" id="CADCXV010000648">
    <property type="protein sequence ID" value="CAB0031606.1"/>
    <property type="molecule type" value="Genomic_DNA"/>
</dbReference>
<feature type="compositionally biased region" description="Acidic residues" evidence="1">
    <location>
        <begin position="85"/>
        <end position="94"/>
    </location>
</feature>
<feature type="compositionally biased region" description="Low complexity" evidence="1">
    <location>
        <begin position="338"/>
        <end position="350"/>
    </location>
</feature>
<reference evidence="2 3" key="1">
    <citation type="submission" date="2020-02" db="EMBL/GenBank/DDBJ databases">
        <authorList>
            <person name="Ferguson B K."/>
        </authorList>
    </citation>
    <scope>NUCLEOTIDE SEQUENCE [LARGE SCALE GENOMIC DNA]</scope>
</reference>
<evidence type="ECO:0000256" key="1">
    <source>
        <dbReference type="SAM" id="MobiDB-lite"/>
    </source>
</evidence>
<dbReference type="AlphaFoldDB" id="A0A6H5I2P4"/>
<evidence type="ECO:0000313" key="3">
    <source>
        <dbReference type="Proteomes" id="UP000479190"/>
    </source>
</evidence>
<feature type="compositionally biased region" description="Acidic residues" evidence="1">
    <location>
        <begin position="118"/>
        <end position="148"/>
    </location>
</feature>
<proteinExistence type="predicted"/>
<gene>
    <name evidence="2" type="ORF">TBRA_LOCUS3573</name>
</gene>
<sequence>MILDENDDITIEDTDFCDEEEQADLELVPVPEECITLSRHFRKIGSTVPGDKTLYEVRPSKSRAQPFKPEIPILDEENPNILFPDEIEIDDVPQMEDPHCDDGTDTEDVVINPAVNEETAETDNEGDDESNDEGDDEGDDKGDDEGDDAGGGASERENEPLVPPVKKPPLTLKSVLEKFRLKESKRIPELRAAPAKSSEVPLDVLANTAGDARKRHRSGSNSDREAPPDFSRDVDPLPSSSTPLPVTSTPGDDDDYPSPSFSPIPRGRISPKDMRALKRRKTDSPRDSPAPTAGQIVDTQQTDNVAETGDTQSNVSSPKVLRQKSARQYSADRKTLTSEKPSTSIPSSSTGAAARPTRRKLFVSRDREDSELVAASAFNVRARMGQMYEDANCIRSADQGVDPFGFSISSPPRVGVTSGYTRCIQQVPLTPFQDVPDGSLIKVKFNDTCYWPAILVGPPNAPRGIYAKYYRIRYIVAASDGTATVGKDTVPMAKQFMKNWIPSEIEKDCSDKWPINLQQVPLNLKDSEGKENCYPTILAMKRSHLIDDAYEPMSYDKFLQWIRGCPTCPASLKPSKNAKGGKDAFKFFYIVLLMQSLNAREREQIQAESRYYTYKSLTARTRAGWQSDRCFTQKRSVEKLNKRENLLAYNSLEMKFGRFHGTLPQPAKVRCGRRVEVPLSANSAQTLTKGVRRAHGFPQSSQFRFCPHEVRAIIAE</sequence>
<protein>
    <recommendedName>
        <fullName evidence="4">PWWP domain-containing protein</fullName>
    </recommendedName>
</protein>
<keyword evidence="3" id="KW-1185">Reference proteome</keyword>
<evidence type="ECO:0000313" key="2">
    <source>
        <dbReference type="EMBL" id="CAB0031606.1"/>
    </source>
</evidence>
<name>A0A6H5I2P4_9HYME</name>
<evidence type="ECO:0008006" key="4">
    <source>
        <dbReference type="Google" id="ProtNLM"/>
    </source>
</evidence>